<accession>A7KAB6</accession>
<organism evidence="1 2">
    <name type="scientific">Chlorovirus heliozoae</name>
    <dbReference type="NCBI Taxonomy" id="322019"/>
    <lineage>
        <taxon>Viruses</taxon>
        <taxon>Varidnaviria</taxon>
        <taxon>Bamfordvirae</taxon>
        <taxon>Nucleocytoviricota</taxon>
        <taxon>Megaviricetes</taxon>
        <taxon>Algavirales</taxon>
        <taxon>Phycodnaviridae</taxon>
        <taxon>Chlorovirus</taxon>
    </lineage>
</organism>
<gene>
    <name evidence="1" type="primary">Z856R</name>
    <name evidence="1" type="ORF">ATCV1_Z856R</name>
</gene>
<dbReference type="RefSeq" id="YP_001427337.1">
    <property type="nucleotide sequence ID" value="NC_008724.1"/>
</dbReference>
<dbReference type="KEGG" id="vg:5470810"/>
<keyword evidence="2" id="KW-1185">Reference proteome</keyword>
<evidence type="ECO:0000313" key="1">
    <source>
        <dbReference type="EMBL" id="ABT16990.1"/>
    </source>
</evidence>
<sequence>MNMFSRIPADVARIIADMAIVMRNEDRTLDILTTFTTAFALPKTETDAEYRVPVFEGARDIARVSLLYDGEFSKIGAHRYSVFIDIDTPVGQEEYRMHLNEYEDDGPLEVSLQIVTGWNTADKYTNLITDAFHSVYPDGIVYGVSE</sequence>
<reference evidence="1 2" key="1">
    <citation type="submission" date="2006-09" db="EMBL/GenBank/DDBJ databases">
        <title>Sequence and annotation of the 288-kb ATCV-1 virus that infects an endosymbiotic Chlorella strain of the heliozoon Acanthocystis turfacea.</title>
        <authorList>
            <person name="Fitzgerald L.A."/>
            <person name="Graves M.V."/>
            <person name="Li X."/>
            <person name="Pfitzner A.J.P."/>
            <person name="Hartigan J."/>
            <person name="Van Etten J.L."/>
        </authorList>
    </citation>
    <scope>NUCLEOTIDE SEQUENCE [LARGE SCALE GENOMIC DNA]</scope>
    <source>
        <strain evidence="1 2">ATCV-1</strain>
    </source>
</reference>
<dbReference type="EMBL" id="EF101928">
    <property type="protein sequence ID" value="ABT16990.1"/>
    <property type="molecule type" value="Genomic_DNA"/>
</dbReference>
<proteinExistence type="predicted"/>
<name>A7KAB6_9PHYC</name>
<evidence type="ECO:0000313" key="2">
    <source>
        <dbReference type="Proteomes" id="UP000202420"/>
    </source>
</evidence>
<dbReference type="Proteomes" id="UP000202420">
    <property type="component" value="Segment"/>
</dbReference>
<protein>
    <submittedName>
        <fullName evidence="1">Uncharacterized protein Z856R</fullName>
    </submittedName>
</protein>
<dbReference type="GeneID" id="5470810"/>